<evidence type="ECO:0000313" key="3">
    <source>
        <dbReference type="EMBL" id="MBP2411765.1"/>
    </source>
</evidence>
<dbReference type="InterPro" id="IPR054344">
    <property type="entry name" value="TY-Chap_N"/>
</dbReference>
<keyword evidence="1" id="KW-1133">Transmembrane helix</keyword>
<gene>
    <name evidence="3" type="ORF">JOF48_000564</name>
</gene>
<keyword evidence="1" id="KW-0472">Membrane</keyword>
<proteinExistence type="predicted"/>
<sequence length="209" mass="23114">MESGNVKKPVRLVALRAAPGLAGLGALVWQAARLQTRQGRQTPNPVRALHRVPAHFGGVFLTPTDVAAPPASEDYPEQGCMDRMWQLQVNSLSGDVQWLKDGDFLTVNYLSDDPDYAVYEQLAPEEGGFHCEVVSNQFMAADDWLLDAGYLHQSGWHPPDEETPNWFRVVVGAKLAAEQLLLALRHGRGCDDARRLQWKPATFPGQADD</sequence>
<dbReference type="Pfam" id="PF22552">
    <property type="entry name" value="TY-Chap3"/>
    <property type="match status" value="1"/>
</dbReference>
<dbReference type="RefSeq" id="WP_209677099.1">
    <property type="nucleotide sequence ID" value="NZ_JAGIOI010000001.1"/>
</dbReference>
<dbReference type="EMBL" id="JAGIOI010000001">
    <property type="protein sequence ID" value="MBP2411765.1"/>
    <property type="molecule type" value="Genomic_DNA"/>
</dbReference>
<feature type="transmembrane region" description="Helical" evidence="1">
    <location>
        <begin position="12"/>
        <end position="32"/>
    </location>
</feature>
<feature type="domain" description="TY-Chap N-terminal" evidence="2">
    <location>
        <begin position="85"/>
        <end position="194"/>
    </location>
</feature>
<name>A0ABS4YT59_9MICC</name>
<comment type="caution">
    <text evidence="3">The sequence shown here is derived from an EMBL/GenBank/DDBJ whole genome shotgun (WGS) entry which is preliminary data.</text>
</comment>
<keyword evidence="4" id="KW-1185">Reference proteome</keyword>
<evidence type="ECO:0000259" key="2">
    <source>
        <dbReference type="Pfam" id="PF22552"/>
    </source>
</evidence>
<accession>A0ABS4YT59</accession>
<evidence type="ECO:0000313" key="4">
    <source>
        <dbReference type="Proteomes" id="UP000711614"/>
    </source>
</evidence>
<protein>
    <recommendedName>
        <fullName evidence="2">TY-Chap N-terminal domain-containing protein</fullName>
    </recommendedName>
</protein>
<evidence type="ECO:0000256" key="1">
    <source>
        <dbReference type="SAM" id="Phobius"/>
    </source>
</evidence>
<keyword evidence="1" id="KW-0812">Transmembrane</keyword>
<organism evidence="3 4">
    <name type="scientific">Arthrobacter stackebrandtii</name>
    <dbReference type="NCBI Taxonomy" id="272161"/>
    <lineage>
        <taxon>Bacteria</taxon>
        <taxon>Bacillati</taxon>
        <taxon>Actinomycetota</taxon>
        <taxon>Actinomycetes</taxon>
        <taxon>Micrococcales</taxon>
        <taxon>Micrococcaceae</taxon>
        <taxon>Arthrobacter</taxon>
    </lineage>
</organism>
<reference evidence="3 4" key="1">
    <citation type="submission" date="2021-03" db="EMBL/GenBank/DDBJ databases">
        <title>Sequencing the genomes of 1000 actinobacteria strains.</title>
        <authorList>
            <person name="Klenk H.-P."/>
        </authorList>
    </citation>
    <scope>NUCLEOTIDE SEQUENCE [LARGE SCALE GENOMIC DNA]</scope>
    <source>
        <strain evidence="3 4">DSM 16005</strain>
    </source>
</reference>
<dbReference type="Proteomes" id="UP000711614">
    <property type="component" value="Unassembled WGS sequence"/>
</dbReference>